<keyword evidence="2" id="KW-1185">Reference proteome</keyword>
<reference evidence="1 2" key="1">
    <citation type="submission" date="2019-05" db="EMBL/GenBank/DDBJ databases">
        <authorList>
            <person name="Islam M.S."/>
            <person name="Li J."/>
        </authorList>
    </citation>
    <scope>NUCLEOTIDE SEQUENCE [LARGE SCALE GENOMIC DNA]</scope>
</reference>
<proteinExistence type="predicted"/>
<gene>
    <name evidence="1" type="ORF">vBSalMLPST153_orf00047</name>
</gene>
<evidence type="ECO:0000313" key="2">
    <source>
        <dbReference type="Proteomes" id="UP000509128"/>
    </source>
</evidence>
<dbReference type="EMBL" id="MK907285">
    <property type="protein sequence ID" value="QEM41249.1"/>
    <property type="molecule type" value="Genomic_DNA"/>
</dbReference>
<protein>
    <submittedName>
        <fullName evidence="1">Uncharacterized protein</fullName>
    </submittedName>
</protein>
<organism evidence="1 2">
    <name type="scientific">Salmonella phage vB_SalM-LPST153</name>
    <dbReference type="NCBI Taxonomy" id="2604904"/>
    <lineage>
        <taxon>Viruses</taxon>
        <taxon>Duplodnaviria</taxon>
        <taxon>Heunggongvirae</taxon>
        <taxon>Uroviricota</taxon>
        <taxon>Caudoviricetes</taxon>
        <taxon>Autographivirales</taxon>
        <taxon>Autotranscriptaviridae</taxon>
        <taxon>Studiervirinae</taxon>
        <taxon>Berlinvirus</taxon>
        <taxon>Berlinvirus SalMLPST153</taxon>
    </lineage>
</organism>
<sequence length="47" mass="5783">MKRYSIMVQGWCHCMTCYGLNERDARRRFREQHGFGRLPNGTKLWEY</sequence>
<dbReference type="Proteomes" id="UP000509128">
    <property type="component" value="Segment"/>
</dbReference>
<evidence type="ECO:0000313" key="1">
    <source>
        <dbReference type="EMBL" id="QEM41249.1"/>
    </source>
</evidence>
<name>A0A6M2Z709_9CAUD</name>
<accession>A0A6M2Z709</accession>